<evidence type="ECO:0000313" key="3">
    <source>
        <dbReference type="EMBL" id="KAK3948825.1"/>
    </source>
</evidence>
<dbReference type="PANTHER" id="PTHR10039">
    <property type="entry name" value="AMELOGENIN"/>
    <property type="match status" value="1"/>
</dbReference>
<gene>
    <name evidence="3" type="ORF">QBC32DRAFT_48985</name>
</gene>
<comment type="caution">
    <text evidence="3">The sequence shown here is derived from an EMBL/GenBank/DDBJ whole genome shotgun (WGS) entry which is preliminary data.</text>
</comment>
<evidence type="ECO:0000256" key="1">
    <source>
        <dbReference type="ARBA" id="ARBA00022737"/>
    </source>
</evidence>
<organism evidence="3 4">
    <name type="scientific">Pseudoneurospora amorphoporcata</name>
    <dbReference type="NCBI Taxonomy" id="241081"/>
    <lineage>
        <taxon>Eukaryota</taxon>
        <taxon>Fungi</taxon>
        <taxon>Dikarya</taxon>
        <taxon>Ascomycota</taxon>
        <taxon>Pezizomycotina</taxon>
        <taxon>Sordariomycetes</taxon>
        <taxon>Sordariomycetidae</taxon>
        <taxon>Sordariales</taxon>
        <taxon>Sordariaceae</taxon>
        <taxon>Pseudoneurospora</taxon>
    </lineage>
</organism>
<dbReference type="AlphaFoldDB" id="A0AAN6NND5"/>
<reference evidence="3" key="2">
    <citation type="submission" date="2023-06" db="EMBL/GenBank/DDBJ databases">
        <authorList>
            <consortium name="Lawrence Berkeley National Laboratory"/>
            <person name="Mondo S.J."/>
            <person name="Hensen N."/>
            <person name="Bonometti L."/>
            <person name="Westerberg I."/>
            <person name="Brannstrom I.O."/>
            <person name="Guillou S."/>
            <person name="Cros-Aarteil S."/>
            <person name="Calhoun S."/>
            <person name="Haridas S."/>
            <person name="Kuo A."/>
            <person name="Pangilinan J."/>
            <person name="Riley R."/>
            <person name="Labutti K."/>
            <person name="Andreopoulos B."/>
            <person name="Lipzen A."/>
            <person name="Chen C."/>
            <person name="Yanf M."/>
            <person name="Daum C."/>
            <person name="Ng V."/>
            <person name="Clum A."/>
            <person name="Steindorff A."/>
            <person name="Ohm R."/>
            <person name="Martin F."/>
            <person name="Silar P."/>
            <person name="Natvig D."/>
            <person name="Lalanne C."/>
            <person name="Gautier V."/>
            <person name="Ament-Velasquez S.L."/>
            <person name="Kruys A."/>
            <person name="Hutchinson M.I."/>
            <person name="Powell A.J."/>
            <person name="Barry K."/>
            <person name="Miller A.N."/>
            <person name="Grigoriev I.V."/>
            <person name="Debuchy R."/>
            <person name="Gladieux P."/>
            <person name="Thoren M.H."/>
            <person name="Johannesson H."/>
        </authorList>
    </citation>
    <scope>NUCLEOTIDE SEQUENCE</scope>
    <source>
        <strain evidence="3">CBS 626.80</strain>
    </source>
</reference>
<accession>A0AAN6NND5</accession>
<dbReference type="Proteomes" id="UP001303222">
    <property type="component" value="Unassembled WGS sequence"/>
</dbReference>
<dbReference type="PANTHER" id="PTHR10039:SF5">
    <property type="entry name" value="NACHT DOMAIN-CONTAINING PROTEIN"/>
    <property type="match status" value="1"/>
</dbReference>
<keyword evidence="4" id="KW-1185">Reference proteome</keyword>
<keyword evidence="1" id="KW-0677">Repeat</keyword>
<dbReference type="EMBL" id="MU859242">
    <property type="protein sequence ID" value="KAK3948825.1"/>
    <property type="molecule type" value="Genomic_DNA"/>
</dbReference>
<dbReference type="Pfam" id="PF24883">
    <property type="entry name" value="NPHP3_N"/>
    <property type="match status" value="1"/>
</dbReference>
<sequence>MKLLVRDERTRHELSNWTDDPIILLHFLWISGTKDQRSMHKVLCSLLYQPLEQGDGLVDQLTLQFSFLDHRSHVDEWSKTELRQVLWEAIRNLDKRICIFLNGLDEVDGEDRVEFHRFIKDLLQAQPEIKLCVASRPEVPLERIAGRVCPKFRLQDLTRIDISMAVRDFLRDFSLSDTGINANKNEAICDEIINLVIDRSEGVFLWVHLVLRRIHNGRETIGSLDEVLRRIEKLPKGVICTTRHGKDAAKMRKTTVRRRRITFSW</sequence>
<dbReference type="InterPro" id="IPR056884">
    <property type="entry name" value="NPHP3-like_N"/>
</dbReference>
<proteinExistence type="predicted"/>
<dbReference type="Gene3D" id="3.40.50.300">
    <property type="entry name" value="P-loop containing nucleotide triphosphate hydrolases"/>
    <property type="match status" value="1"/>
</dbReference>
<name>A0AAN6NND5_9PEZI</name>
<evidence type="ECO:0000313" key="4">
    <source>
        <dbReference type="Proteomes" id="UP001303222"/>
    </source>
</evidence>
<dbReference type="InterPro" id="IPR027417">
    <property type="entry name" value="P-loop_NTPase"/>
</dbReference>
<protein>
    <recommendedName>
        <fullName evidence="2">Nephrocystin 3-like N-terminal domain-containing protein</fullName>
    </recommendedName>
</protein>
<evidence type="ECO:0000259" key="2">
    <source>
        <dbReference type="Pfam" id="PF24883"/>
    </source>
</evidence>
<reference evidence="3" key="1">
    <citation type="journal article" date="2023" name="Mol. Phylogenet. Evol.">
        <title>Genome-scale phylogeny and comparative genomics of the fungal order Sordariales.</title>
        <authorList>
            <person name="Hensen N."/>
            <person name="Bonometti L."/>
            <person name="Westerberg I."/>
            <person name="Brannstrom I.O."/>
            <person name="Guillou S."/>
            <person name="Cros-Aarteil S."/>
            <person name="Calhoun S."/>
            <person name="Haridas S."/>
            <person name="Kuo A."/>
            <person name="Mondo S."/>
            <person name="Pangilinan J."/>
            <person name="Riley R."/>
            <person name="LaButti K."/>
            <person name="Andreopoulos B."/>
            <person name="Lipzen A."/>
            <person name="Chen C."/>
            <person name="Yan M."/>
            <person name="Daum C."/>
            <person name="Ng V."/>
            <person name="Clum A."/>
            <person name="Steindorff A."/>
            <person name="Ohm R.A."/>
            <person name="Martin F."/>
            <person name="Silar P."/>
            <person name="Natvig D.O."/>
            <person name="Lalanne C."/>
            <person name="Gautier V."/>
            <person name="Ament-Velasquez S.L."/>
            <person name="Kruys A."/>
            <person name="Hutchinson M.I."/>
            <person name="Powell A.J."/>
            <person name="Barry K."/>
            <person name="Miller A.N."/>
            <person name="Grigoriev I.V."/>
            <person name="Debuchy R."/>
            <person name="Gladieux P."/>
            <person name="Hiltunen Thoren M."/>
            <person name="Johannesson H."/>
        </authorList>
    </citation>
    <scope>NUCLEOTIDE SEQUENCE</scope>
    <source>
        <strain evidence="3">CBS 626.80</strain>
    </source>
</reference>
<feature type="domain" description="Nephrocystin 3-like N-terminal" evidence="2">
    <location>
        <begin position="24"/>
        <end position="136"/>
    </location>
</feature>
<dbReference type="SUPFAM" id="SSF52540">
    <property type="entry name" value="P-loop containing nucleoside triphosphate hydrolases"/>
    <property type="match status" value="1"/>
</dbReference>